<feature type="coiled-coil region" evidence="1">
    <location>
        <begin position="75"/>
        <end position="102"/>
    </location>
</feature>
<evidence type="ECO:0000256" key="1">
    <source>
        <dbReference type="SAM" id="Coils"/>
    </source>
</evidence>
<feature type="compositionally biased region" description="Polar residues" evidence="2">
    <location>
        <begin position="137"/>
        <end position="152"/>
    </location>
</feature>
<dbReference type="WBParaSite" id="SMTH1_37780.1">
    <property type="protein sequence ID" value="SMTH1_37780.1"/>
    <property type="gene ID" value="SMTH1_37780"/>
</dbReference>
<accession>A0AA85B8S8</accession>
<evidence type="ECO:0000256" key="2">
    <source>
        <dbReference type="SAM" id="MobiDB-lite"/>
    </source>
</evidence>
<organism evidence="3 4">
    <name type="scientific">Schistosoma mattheei</name>
    <dbReference type="NCBI Taxonomy" id="31246"/>
    <lineage>
        <taxon>Eukaryota</taxon>
        <taxon>Metazoa</taxon>
        <taxon>Spiralia</taxon>
        <taxon>Lophotrochozoa</taxon>
        <taxon>Platyhelminthes</taxon>
        <taxon>Trematoda</taxon>
        <taxon>Digenea</taxon>
        <taxon>Strigeidida</taxon>
        <taxon>Schistosomatoidea</taxon>
        <taxon>Schistosomatidae</taxon>
        <taxon>Schistosoma</taxon>
    </lineage>
</organism>
<keyword evidence="1" id="KW-0175">Coiled coil</keyword>
<dbReference type="Proteomes" id="UP000050791">
    <property type="component" value="Unassembled WGS sequence"/>
</dbReference>
<protein>
    <submittedName>
        <fullName evidence="4">Uncharacterized protein</fullName>
    </submittedName>
</protein>
<feature type="compositionally biased region" description="Basic and acidic residues" evidence="2">
    <location>
        <begin position="165"/>
        <end position="178"/>
    </location>
</feature>
<reference evidence="4" key="1">
    <citation type="submission" date="2023-11" db="UniProtKB">
        <authorList>
            <consortium name="WormBaseParasite"/>
        </authorList>
    </citation>
    <scope>IDENTIFICATION</scope>
</reference>
<evidence type="ECO:0000313" key="4">
    <source>
        <dbReference type="WBParaSite" id="SMTH1_37780.1"/>
    </source>
</evidence>
<evidence type="ECO:0000313" key="3">
    <source>
        <dbReference type="Proteomes" id="UP000050791"/>
    </source>
</evidence>
<feature type="region of interest" description="Disordered" evidence="2">
    <location>
        <begin position="1"/>
        <end position="20"/>
    </location>
</feature>
<sequence length="257" mass="29449">MYVVPDRLPVTGKHKDPDVSEILSENPFKKVKTRGQKVDKSKPTKKTTNLNKETIEVNKKLNEPLLPSAGQPILKRGQKAKLKKIKQKYNEQDDEERNLRMKILQGDDAKPSQYHQILERDHLSNLIKIPQSVRDTQVVHNSDSIQNNQPDCDNNESFSNSSSEIDNHPVKSDESEEDLKSLELLTNIPQIHDTNYMVPEFKQRSYFEIKAQLDAYRLANPVTPELKPPTINVLQEPANSSVKLARITAIWNLCHKN</sequence>
<dbReference type="AlphaFoldDB" id="A0AA85B8S8"/>
<feature type="compositionally biased region" description="Low complexity" evidence="2">
    <location>
        <begin position="155"/>
        <end position="164"/>
    </location>
</feature>
<feature type="region of interest" description="Disordered" evidence="2">
    <location>
        <begin position="137"/>
        <end position="178"/>
    </location>
</feature>
<name>A0AA85B8S8_9TREM</name>
<proteinExistence type="predicted"/>